<dbReference type="CDD" id="cd10912">
    <property type="entry name" value="PIN_YacP-like"/>
    <property type="match status" value="1"/>
</dbReference>
<organism evidence="1 2">
    <name type="scientific">Aerococcus kribbianus</name>
    <dbReference type="NCBI Taxonomy" id="2999064"/>
    <lineage>
        <taxon>Bacteria</taxon>
        <taxon>Bacillati</taxon>
        <taxon>Bacillota</taxon>
        <taxon>Bacilli</taxon>
        <taxon>Lactobacillales</taxon>
        <taxon>Aerococcaceae</taxon>
        <taxon>Aerococcus</taxon>
    </lineage>
</organism>
<evidence type="ECO:0000313" key="1">
    <source>
        <dbReference type="EMBL" id="MCZ0726240.1"/>
    </source>
</evidence>
<name>A0A9X3JGD8_9LACT</name>
<sequence length="178" mass="20740">MKQERLIVDGYNMIGSWPELLRLKNQDKLEEARDLLLARLSNYAGFHHIETWVVFDALFVPGISQQYDAYNLKVIFTAEGQTADSYIEEMMDAMVGILYTVTVATSDLAEQRMVFQHGALRKSAQELWRDVEQTAKIVHTGDDNYRPLTYRRRIPWNRRQLNTLQGLLRDLSDEEDNT</sequence>
<proteinExistence type="predicted"/>
<evidence type="ECO:0000313" key="2">
    <source>
        <dbReference type="Proteomes" id="UP001146670"/>
    </source>
</evidence>
<dbReference type="Proteomes" id="UP001146670">
    <property type="component" value="Unassembled WGS sequence"/>
</dbReference>
<dbReference type="PANTHER" id="PTHR34547:SF1">
    <property type="entry name" value="YACP-LIKE NYN DOMAIN PROTEIN"/>
    <property type="match status" value="1"/>
</dbReference>
<reference evidence="1" key="1">
    <citation type="submission" date="2022-12" db="EMBL/GenBank/DDBJ databases">
        <title>Description and comparative metabolic analysis of Aerococcus sp. nov., isolated from the feces of a pig.</title>
        <authorList>
            <person name="Chang Y.-H."/>
        </authorList>
    </citation>
    <scope>NUCLEOTIDE SEQUENCE</scope>
    <source>
        <strain evidence="1">YH-aer222</strain>
    </source>
</reference>
<accession>A0A9X3JGD8</accession>
<dbReference type="InterPro" id="IPR010298">
    <property type="entry name" value="YacP-like"/>
</dbReference>
<protein>
    <submittedName>
        <fullName evidence="1">NYN domain-containing protein</fullName>
    </submittedName>
</protein>
<keyword evidence="2" id="KW-1185">Reference proteome</keyword>
<dbReference type="AlphaFoldDB" id="A0A9X3JGD8"/>
<comment type="caution">
    <text evidence="1">The sequence shown here is derived from an EMBL/GenBank/DDBJ whole genome shotgun (WGS) entry which is preliminary data.</text>
</comment>
<dbReference type="RefSeq" id="WP_268752571.1">
    <property type="nucleotide sequence ID" value="NZ_JAPRFQ010000003.1"/>
</dbReference>
<gene>
    <name evidence="1" type="ORF">OW157_06695</name>
</gene>
<dbReference type="Pfam" id="PF05991">
    <property type="entry name" value="NYN_YacP"/>
    <property type="match status" value="1"/>
</dbReference>
<dbReference type="EMBL" id="JAPRFR010000003">
    <property type="protein sequence ID" value="MCZ0726240.1"/>
    <property type="molecule type" value="Genomic_DNA"/>
</dbReference>
<dbReference type="PANTHER" id="PTHR34547">
    <property type="entry name" value="YACP-LIKE NYN DOMAIN PROTEIN"/>
    <property type="match status" value="1"/>
</dbReference>